<evidence type="ECO:0000256" key="1">
    <source>
        <dbReference type="ARBA" id="ARBA00004141"/>
    </source>
</evidence>
<evidence type="ECO:0000256" key="2">
    <source>
        <dbReference type="ARBA" id="ARBA00022692"/>
    </source>
</evidence>
<evidence type="ECO:0000256" key="4">
    <source>
        <dbReference type="ARBA" id="ARBA00023136"/>
    </source>
</evidence>
<sequence>MTLLLTFDAGDWHISTPEKSDIEHATVNDDPRKWSRARKYIVVATISAASMIAGLGSNIYNPAISQIEEQLHASSGDISLSLSLFIAIQGASP</sequence>
<dbReference type="AlphaFoldDB" id="A0A1C7M310"/>
<protein>
    <recommendedName>
        <fullName evidence="7">Major facilitator superfamily (MFS) profile domain-containing protein</fullName>
    </recommendedName>
</protein>
<evidence type="ECO:0000313" key="6">
    <source>
        <dbReference type="Proteomes" id="UP000092993"/>
    </source>
</evidence>
<dbReference type="STRING" id="5627.A0A1C7M310"/>
<organism evidence="5 6">
    <name type="scientific">Grifola frondosa</name>
    <name type="common">Maitake</name>
    <name type="synonym">Polyporus frondosus</name>
    <dbReference type="NCBI Taxonomy" id="5627"/>
    <lineage>
        <taxon>Eukaryota</taxon>
        <taxon>Fungi</taxon>
        <taxon>Dikarya</taxon>
        <taxon>Basidiomycota</taxon>
        <taxon>Agaricomycotina</taxon>
        <taxon>Agaricomycetes</taxon>
        <taxon>Polyporales</taxon>
        <taxon>Grifolaceae</taxon>
        <taxon>Grifola</taxon>
    </lineage>
</organism>
<dbReference type="Gene3D" id="1.20.1720.10">
    <property type="entry name" value="Multidrug resistance protein D"/>
    <property type="match status" value="1"/>
</dbReference>
<keyword evidence="6" id="KW-1185">Reference proteome</keyword>
<evidence type="ECO:0000313" key="5">
    <source>
        <dbReference type="EMBL" id="OBZ71310.1"/>
    </source>
</evidence>
<keyword evidence="4" id="KW-0472">Membrane</keyword>
<dbReference type="OrthoDB" id="2585655at2759"/>
<dbReference type="GO" id="GO:0022857">
    <property type="term" value="F:transmembrane transporter activity"/>
    <property type="evidence" value="ECO:0007669"/>
    <property type="project" value="TreeGrafter"/>
</dbReference>
<dbReference type="PANTHER" id="PTHR23502:SF5">
    <property type="entry name" value="QUINIDINE RESISTANCE PROTEIN 3"/>
    <property type="match status" value="1"/>
</dbReference>
<name>A0A1C7M310_GRIFR</name>
<proteinExistence type="predicted"/>
<evidence type="ECO:0008006" key="7">
    <source>
        <dbReference type="Google" id="ProtNLM"/>
    </source>
</evidence>
<comment type="subcellular location">
    <subcellularLocation>
        <location evidence="1">Membrane</location>
        <topology evidence="1">Multi-pass membrane protein</topology>
    </subcellularLocation>
</comment>
<reference evidence="5 6" key="1">
    <citation type="submission" date="2016-03" db="EMBL/GenBank/DDBJ databases">
        <title>Whole genome sequencing of Grifola frondosa 9006-11.</title>
        <authorList>
            <person name="Min B."/>
            <person name="Park H."/>
            <person name="Kim J.-G."/>
            <person name="Cho H."/>
            <person name="Oh Y.-L."/>
            <person name="Kong W.-S."/>
            <person name="Choi I.-G."/>
        </authorList>
    </citation>
    <scope>NUCLEOTIDE SEQUENCE [LARGE SCALE GENOMIC DNA]</scope>
    <source>
        <strain evidence="5 6">9006-11</strain>
    </source>
</reference>
<dbReference type="InterPro" id="IPR036259">
    <property type="entry name" value="MFS_trans_sf"/>
</dbReference>
<dbReference type="PANTHER" id="PTHR23502">
    <property type="entry name" value="MAJOR FACILITATOR SUPERFAMILY"/>
    <property type="match status" value="1"/>
</dbReference>
<gene>
    <name evidence="5" type="ORF">A0H81_08579</name>
</gene>
<comment type="caution">
    <text evidence="5">The sequence shown here is derived from an EMBL/GenBank/DDBJ whole genome shotgun (WGS) entry which is preliminary data.</text>
</comment>
<dbReference type="GO" id="GO:0005886">
    <property type="term" value="C:plasma membrane"/>
    <property type="evidence" value="ECO:0007669"/>
    <property type="project" value="TreeGrafter"/>
</dbReference>
<dbReference type="Proteomes" id="UP000092993">
    <property type="component" value="Unassembled WGS sequence"/>
</dbReference>
<accession>A0A1C7M310</accession>
<dbReference type="SUPFAM" id="SSF103473">
    <property type="entry name" value="MFS general substrate transporter"/>
    <property type="match status" value="1"/>
</dbReference>
<dbReference type="EMBL" id="LUGG01000011">
    <property type="protein sequence ID" value="OBZ71310.1"/>
    <property type="molecule type" value="Genomic_DNA"/>
</dbReference>
<keyword evidence="2" id="KW-0812">Transmembrane</keyword>
<evidence type="ECO:0000256" key="3">
    <source>
        <dbReference type="ARBA" id="ARBA00022989"/>
    </source>
</evidence>
<keyword evidence="3" id="KW-1133">Transmembrane helix</keyword>